<gene>
    <name evidence="1" type="ORF">BKG93_11245</name>
</gene>
<evidence type="ECO:0000313" key="1">
    <source>
        <dbReference type="EMBL" id="OOF82508.1"/>
    </source>
</evidence>
<comment type="caution">
    <text evidence="1">The sequence shown here is derived from an EMBL/GenBank/DDBJ whole genome shotgun (WGS) entry which is preliminary data.</text>
</comment>
<proteinExistence type="predicted"/>
<protein>
    <submittedName>
        <fullName evidence="1">Uncharacterized protein</fullName>
    </submittedName>
</protein>
<accession>A0A1V3KYY2</accession>
<dbReference type="AlphaFoldDB" id="A0A1V3KYY2"/>
<evidence type="ECO:0000313" key="2">
    <source>
        <dbReference type="Proteomes" id="UP000189549"/>
    </source>
</evidence>
<dbReference type="Proteomes" id="UP000189549">
    <property type="component" value="Unassembled WGS sequence"/>
</dbReference>
<dbReference type="RefSeq" id="WP_179109968.1">
    <property type="nucleotide sequence ID" value="NZ_MLAH01000090.1"/>
</dbReference>
<sequence length="159" mass="18314">MCEEIQASGNFFISKTKDGKYRLKFTLFDNDSISVEQLQARQIMLLSFLLDLHQGRDCLDVGSLHIHNTREVHGVAHLSCGAEKARESVQVHKCAGDFVCYLQQKEYKWAEQVKKTFSEQDIRMLDYALTYVKKAGIAQFEEELLSIKQVFQTENHNHG</sequence>
<reference evidence="1 2" key="1">
    <citation type="submission" date="2016-10" db="EMBL/GenBank/DDBJ databases">
        <title>Rodentibacter gen. nov. and new species.</title>
        <authorList>
            <person name="Christensen H."/>
        </authorList>
    </citation>
    <scope>NUCLEOTIDE SEQUENCE [LARGE SCALE GENOMIC DNA]</scope>
    <source>
        <strain evidence="1 2">Ppn157</strain>
    </source>
</reference>
<name>A0A1V3KYY2_9PAST</name>
<dbReference type="EMBL" id="MLAH01000090">
    <property type="protein sequence ID" value="OOF82508.1"/>
    <property type="molecule type" value="Genomic_DNA"/>
</dbReference>
<organism evidence="1 2">
    <name type="scientific">Rodentibacter ratti</name>
    <dbReference type="NCBI Taxonomy" id="1906745"/>
    <lineage>
        <taxon>Bacteria</taxon>
        <taxon>Pseudomonadati</taxon>
        <taxon>Pseudomonadota</taxon>
        <taxon>Gammaproteobacteria</taxon>
        <taxon>Pasteurellales</taxon>
        <taxon>Pasteurellaceae</taxon>
        <taxon>Rodentibacter</taxon>
    </lineage>
</organism>